<dbReference type="EMBL" id="ANIZ01003075">
    <property type="protein sequence ID" value="ETI35864.1"/>
    <property type="molecule type" value="Genomic_DNA"/>
</dbReference>
<dbReference type="AlphaFoldDB" id="V9E9U8"/>
<evidence type="ECO:0000313" key="2">
    <source>
        <dbReference type="EMBL" id="ETI35864.1"/>
    </source>
</evidence>
<protein>
    <submittedName>
        <fullName evidence="2">Uncharacterized protein</fullName>
    </submittedName>
</protein>
<comment type="caution">
    <text evidence="2">The sequence shown here is derived from an EMBL/GenBank/DDBJ whole genome shotgun (WGS) entry which is preliminary data.</text>
</comment>
<evidence type="ECO:0000313" key="3">
    <source>
        <dbReference type="Proteomes" id="UP000018721"/>
    </source>
</evidence>
<keyword evidence="3" id="KW-1185">Reference proteome</keyword>
<dbReference type="HOGENOM" id="CLU_1690206_0_0_1"/>
<dbReference type="Proteomes" id="UP000018721">
    <property type="component" value="Unassembled WGS sequence"/>
</dbReference>
<gene>
    <name evidence="2" type="ORF">F443_17847</name>
</gene>
<feature type="region of interest" description="Disordered" evidence="1">
    <location>
        <begin position="73"/>
        <end position="98"/>
    </location>
</feature>
<reference evidence="2 3" key="1">
    <citation type="submission" date="2013-11" db="EMBL/GenBank/DDBJ databases">
        <title>The Genome Sequence of Phytophthora parasitica P1569.</title>
        <authorList>
            <consortium name="The Broad Institute Genomics Platform"/>
            <person name="Russ C."/>
            <person name="Tyler B."/>
            <person name="Panabieres F."/>
            <person name="Shan W."/>
            <person name="Tripathy S."/>
            <person name="Grunwald N."/>
            <person name="Machado M."/>
            <person name="Johnson C.S."/>
            <person name="Arredondo F."/>
            <person name="Hong C."/>
            <person name="Coffey M."/>
            <person name="Young S.K."/>
            <person name="Zeng Q."/>
            <person name="Gargeya S."/>
            <person name="Fitzgerald M."/>
            <person name="Abouelleil A."/>
            <person name="Alvarado L."/>
            <person name="Chapman S.B."/>
            <person name="Gainer-Dewar J."/>
            <person name="Goldberg J."/>
            <person name="Griggs A."/>
            <person name="Gujja S."/>
            <person name="Hansen M."/>
            <person name="Howarth C."/>
            <person name="Imamovic A."/>
            <person name="Ireland A."/>
            <person name="Larimer J."/>
            <person name="McCowan C."/>
            <person name="Murphy C."/>
            <person name="Pearson M."/>
            <person name="Poon T.W."/>
            <person name="Priest M."/>
            <person name="Roberts A."/>
            <person name="Saif S."/>
            <person name="Shea T."/>
            <person name="Sykes S."/>
            <person name="Wortman J."/>
            <person name="Nusbaum C."/>
            <person name="Birren B."/>
        </authorList>
    </citation>
    <scope>NUCLEOTIDE SEQUENCE [LARGE SCALE GENOMIC DNA]</scope>
    <source>
        <strain evidence="2 3">P1569</strain>
    </source>
</reference>
<proteinExistence type="predicted"/>
<name>V9E9U8_PHYNI</name>
<evidence type="ECO:0000256" key="1">
    <source>
        <dbReference type="SAM" id="MobiDB-lite"/>
    </source>
</evidence>
<accession>V9E9U8</accession>
<sequence>MSTCELYQNLASLKEALIAMKEETAVTVREVPLQEEQLSDEVALNAEGKTPRIVLLTELATLVADHARIDKDKLLATQPKQQDRTRPARSASKATDGDTLSNAYVPVVTDVRAAKSLEMLSELVKTQLTSMELIGSSARRRRVIAPLRAGAKRVST</sequence>
<organism evidence="2 3">
    <name type="scientific">Phytophthora nicotianae P1569</name>
    <dbReference type="NCBI Taxonomy" id="1317065"/>
    <lineage>
        <taxon>Eukaryota</taxon>
        <taxon>Sar</taxon>
        <taxon>Stramenopiles</taxon>
        <taxon>Oomycota</taxon>
        <taxon>Peronosporomycetes</taxon>
        <taxon>Peronosporales</taxon>
        <taxon>Peronosporaceae</taxon>
        <taxon>Phytophthora</taxon>
    </lineage>
</organism>